<gene>
    <name evidence="1" type="ORF">C0Z18_15405</name>
</gene>
<name>A0A2N7VNM8_9BURK</name>
<evidence type="ECO:0000313" key="2">
    <source>
        <dbReference type="Proteomes" id="UP000235616"/>
    </source>
</evidence>
<dbReference type="Proteomes" id="UP000235616">
    <property type="component" value="Unassembled WGS sequence"/>
</dbReference>
<evidence type="ECO:0000313" key="1">
    <source>
        <dbReference type="EMBL" id="PMS18736.1"/>
    </source>
</evidence>
<accession>A0A2N7VNM8</accession>
<organism evidence="1 2">
    <name type="scientific">Trinickia dabaoshanensis</name>
    <dbReference type="NCBI Taxonomy" id="564714"/>
    <lineage>
        <taxon>Bacteria</taxon>
        <taxon>Pseudomonadati</taxon>
        <taxon>Pseudomonadota</taxon>
        <taxon>Betaproteobacteria</taxon>
        <taxon>Burkholderiales</taxon>
        <taxon>Burkholderiaceae</taxon>
        <taxon>Trinickia</taxon>
    </lineage>
</organism>
<dbReference type="EMBL" id="PNYA01000013">
    <property type="protein sequence ID" value="PMS18736.1"/>
    <property type="molecule type" value="Genomic_DNA"/>
</dbReference>
<reference evidence="1 2" key="1">
    <citation type="submission" date="2018-01" db="EMBL/GenBank/DDBJ databases">
        <title>Whole genome analyses suggest that Burkholderia sensu lato contains two further novel genera in the rhizoxinica-symbiotica group Mycetohabitans gen. nov., and Trinickia gen. nov.: implications for the evolution of diazotrophy and nodulation in the Burkholderiaceae.</title>
        <authorList>
            <person name="Estrada-de los Santos P."/>
            <person name="Palmer M."/>
            <person name="Chavez-Ramirez B."/>
            <person name="Beukes C."/>
            <person name="Steenkamp E.T."/>
            <person name="Hirsch A.M."/>
            <person name="Manyaka P."/>
            <person name="Maluk M."/>
            <person name="Lafos M."/>
            <person name="Crook M."/>
            <person name="Gross E."/>
            <person name="Simon M.F."/>
            <person name="Bueno dos Reis Junior F."/>
            <person name="Poole P.S."/>
            <person name="Venter S.N."/>
            <person name="James E.K."/>
        </authorList>
    </citation>
    <scope>NUCLEOTIDE SEQUENCE [LARGE SCALE GENOMIC DNA]</scope>
    <source>
        <strain evidence="1 2">GIMN1.004</strain>
    </source>
</reference>
<sequence length="176" mass="20436">MAAALSALVATHAAGALKDENLLLPVPKYYKVGYQAHHDNFALTEMVPEGQTVENWTEMITTQIYSGSHMTFDQYRTDMVNRWQDACDDAQSYSLSSGTENGYDYEWWLQTCQFKDDTRKPEFTWFKMIRGNDAVYVVQKAFHFQPTKEESVELSKYMKKIQVCDTRLENRACPMR</sequence>
<dbReference type="AlphaFoldDB" id="A0A2N7VNM8"/>
<proteinExistence type="predicted"/>
<comment type="caution">
    <text evidence="1">The sequence shown here is derived from an EMBL/GenBank/DDBJ whole genome shotgun (WGS) entry which is preliminary data.</text>
</comment>
<protein>
    <submittedName>
        <fullName evidence="1">Uncharacterized protein</fullName>
    </submittedName>
</protein>
<keyword evidence="2" id="KW-1185">Reference proteome</keyword>